<sequence>NDHETLVKSLYATLSLVQRGTRWFPAGFPQV</sequence>
<dbReference type="EMBL" id="CALLCH030000009">
    <property type="protein sequence ID" value="CAI4213954.1"/>
    <property type="molecule type" value="Genomic_DNA"/>
</dbReference>
<feature type="non-terminal residue" evidence="1">
    <location>
        <position position="31"/>
    </location>
</feature>
<dbReference type="Proteomes" id="UP000838763">
    <property type="component" value="Unassembled WGS sequence"/>
</dbReference>
<dbReference type="AlphaFoldDB" id="A0A9P1H0Y6"/>
<feature type="non-terminal residue" evidence="1">
    <location>
        <position position="1"/>
    </location>
</feature>
<evidence type="ECO:0000313" key="2">
    <source>
        <dbReference type="Proteomes" id="UP000838763"/>
    </source>
</evidence>
<dbReference type="OrthoDB" id="264795at2759"/>
<organism evidence="1 2">
    <name type="scientific">Parascedosporium putredinis</name>
    <dbReference type="NCBI Taxonomy" id="1442378"/>
    <lineage>
        <taxon>Eukaryota</taxon>
        <taxon>Fungi</taxon>
        <taxon>Dikarya</taxon>
        <taxon>Ascomycota</taxon>
        <taxon>Pezizomycotina</taxon>
        <taxon>Sordariomycetes</taxon>
        <taxon>Hypocreomycetidae</taxon>
        <taxon>Microascales</taxon>
        <taxon>Microascaceae</taxon>
        <taxon>Parascedosporium</taxon>
    </lineage>
</organism>
<reference evidence="1" key="1">
    <citation type="submission" date="2022-11" db="EMBL/GenBank/DDBJ databases">
        <authorList>
            <person name="Scott C."/>
            <person name="Bruce N."/>
        </authorList>
    </citation>
    <scope>NUCLEOTIDE SEQUENCE</scope>
</reference>
<evidence type="ECO:0000313" key="1">
    <source>
        <dbReference type="EMBL" id="CAI4213954.1"/>
    </source>
</evidence>
<accession>A0A9P1H0Y6</accession>
<comment type="caution">
    <text evidence="1">The sequence shown here is derived from an EMBL/GenBank/DDBJ whole genome shotgun (WGS) entry which is preliminary data.</text>
</comment>
<proteinExistence type="predicted"/>
<keyword evidence="2" id="KW-1185">Reference proteome</keyword>
<name>A0A9P1H0Y6_9PEZI</name>
<protein>
    <submittedName>
        <fullName evidence="1">Uncharacterized protein</fullName>
    </submittedName>
</protein>
<gene>
    <name evidence="1" type="ORF">PPNO1_LOCUS3693</name>
</gene>